<evidence type="ECO:0000256" key="3">
    <source>
        <dbReference type="ARBA" id="ARBA00022617"/>
    </source>
</evidence>
<keyword evidence="5 9" id="KW-0560">Oxidoreductase</keyword>
<evidence type="ECO:0000256" key="8">
    <source>
        <dbReference type="PIRSR" id="PIRSR602401-1"/>
    </source>
</evidence>
<comment type="cofactor">
    <cofactor evidence="1 8">
        <name>heme</name>
        <dbReference type="ChEBI" id="CHEBI:30413"/>
    </cofactor>
</comment>
<keyword evidence="10" id="KW-0812">Transmembrane</keyword>
<keyword evidence="4 8" id="KW-0479">Metal-binding</keyword>
<evidence type="ECO:0000256" key="7">
    <source>
        <dbReference type="ARBA" id="ARBA00023033"/>
    </source>
</evidence>
<dbReference type="InterPro" id="IPR002401">
    <property type="entry name" value="Cyt_P450_E_grp-I"/>
</dbReference>
<evidence type="ECO:0000256" key="4">
    <source>
        <dbReference type="ARBA" id="ARBA00022723"/>
    </source>
</evidence>
<dbReference type="PRINTS" id="PR00385">
    <property type="entry name" value="P450"/>
</dbReference>
<evidence type="ECO:0000256" key="2">
    <source>
        <dbReference type="ARBA" id="ARBA00010617"/>
    </source>
</evidence>
<dbReference type="InterPro" id="IPR051996">
    <property type="entry name" value="Cytochrome_P450_78A"/>
</dbReference>
<dbReference type="InterPro" id="IPR017972">
    <property type="entry name" value="Cyt_P450_CS"/>
</dbReference>
<dbReference type="CDD" id="cd11076">
    <property type="entry name" value="CYP78"/>
    <property type="match status" value="1"/>
</dbReference>
<proteinExistence type="inferred from homology"/>
<dbReference type="Pfam" id="PF00067">
    <property type="entry name" value="p450"/>
    <property type="match status" value="1"/>
</dbReference>
<dbReference type="GO" id="GO:0004497">
    <property type="term" value="F:monooxygenase activity"/>
    <property type="evidence" value="ECO:0007669"/>
    <property type="project" value="UniProtKB-KW"/>
</dbReference>
<keyword evidence="10" id="KW-1133">Transmembrane helix</keyword>
<dbReference type="GO" id="GO:0020037">
    <property type="term" value="F:heme binding"/>
    <property type="evidence" value="ECO:0007669"/>
    <property type="project" value="InterPro"/>
</dbReference>
<sequence length="511" mass="57864">MSSHGESFPFHIFFFLIPPATLPVFLLLLLLLLLFMAALFSPRGIAWSLDRRCSFIPGAGGLASVLALSGFSAHRALADLSHSLSARHLMAFSIGLTRFIVSSHPETAKQILNSSDFADRPIKESARELLFHRAIGFAPYGDYWRSLRRISATRLFCPRPIASFGDFRLEIAEQMAEQVTVLMGKHGQVELKKIFHFGSLNNVLKCVFGKSFDFWKGEGMELERMVREGYELLGILNWSDHLPLLKWLDLQGVRKRSRVLVEEVNVFVRGIIEEHRMRRRICRVSGDFVDVLLDLEDEEKLSDSDMVAVLWEMIFRGTDTVSILLEWIMARMILHPEIQSKAQTEMDAYVGKSRFVCDADIPNLRYLQSIVKETLRMHPPGPLLSWARLAIHDVHVGDHFIPAGTTAMVNMWAITHDGAIWADPDEFKPERFMTDDVNIMGSDLRLAPFGSGRRLCPGKSMGLAAVHLWLARLLQSFEWVPSARGVDLSERLKMSLEMENPLVCCAVSRNS</sequence>
<evidence type="ECO:0000256" key="10">
    <source>
        <dbReference type="SAM" id="Phobius"/>
    </source>
</evidence>
<dbReference type="InterPro" id="IPR001128">
    <property type="entry name" value="Cyt_P450"/>
</dbReference>
<accession>A0AAP0GBI9</accession>
<dbReference type="Proteomes" id="UP001418222">
    <property type="component" value="Unassembled WGS sequence"/>
</dbReference>
<dbReference type="PANTHER" id="PTHR47946:SF14">
    <property type="entry name" value="CYTOCHROME P450 FAMILY PROTEIN"/>
    <property type="match status" value="1"/>
</dbReference>
<gene>
    <name evidence="11" type="primary">CYP78A3</name>
    <name evidence="11" type="ORF">KSP39_PZI005027</name>
</gene>
<comment type="caution">
    <text evidence="11">The sequence shown here is derived from an EMBL/GenBank/DDBJ whole genome shotgun (WGS) entry which is preliminary data.</text>
</comment>
<feature type="binding site" description="axial binding residue" evidence="8">
    <location>
        <position position="456"/>
    </location>
    <ligand>
        <name>heme</name>
        <dbReference type="ChEBI" id="CHEBI:30413"/>
    </ligand>
    <ligandPart>
        <name>Fe</name>
        <dbReference type="ChEBI" id="CHEBI:18248"/>
    </ligandPart>
</feature>
<dbReference type="SUPFAM" id="SSF48264">
    <property type="entry name" value="Cytochrome P450"/>
    <property type="match status" value="1"/>
</dbReference>
<feature type="transmembrane region" description="Helical" evidence="10">
    <location>
        <begin position="12"/>
        <end position="41"/>
    </location>
</feature>
<protein>
    <submittedName>
        <fullName evidence="11">Cytochrome P450 78A3</fullName>
    </submittedName>
</protein>
<dbReference type="PROSITE" id="PS00086">
    <property type="entry name" value="CYTOCHROME_P450"/>
    <property type="match status" value="1"/>
</dbReference>
<comment type="similarity">
    <text evidence="2 9">Belongs to the cytochrome P450 family.</text>
</comment>
<keyword evidence="7 9" id="KW-0503">Monooxygenase</keyword>
<evidence type="ECO:0000256" key="5">
    <source>
        <dbReference type="ARBA" id="ARBA00023002"/>
    </source>
</evidence>
<evidence type="ECO:0000256" key="6">
    <source>
        <dbReference type="ARBA" id="ARBA00023004"/>
    </source>
</evidence>
<evidence type="ECO:0000256" key="9">
    <source>
        <dbReference type="RuleBase" id="RU000461"/>
    </source>
</evidence>
<feature type="transmembrane region" description="Helical" evidence="10">
    <location>
        <begin position="53"/>
        <end position="73"/>
    </location>
</feature>
<dbReference type="GO" id="GO:0005506">
    <property type="term" value="F:iron ion binding"/>
    <property type="evidence" value="ECO:0007669"/>
    <property type="project" value="InterPro"/>
</dbReference>
<dbReference type="Gene3D" id="1.10.630.10">
    <property type="entry name" value="Cytochrome P450"/>
    <property type="match status" value="1"/>
</dbReference>
<keyword evidence="3 8" id="KW-0349">Heme</keyword>
<keyword evidence="10" id="KW-0472">Membrane</keyword>
<organism evidence="11 12">
    <name type="scientific">Platanthera zijinensis</name>
    <dbReference type="NCBI Taxonomy" id="2320716"/>
    <lineage>
        <taxon>Eukaryota</taxon>
        <taxon>Viridiplantae</taxon>
        <taxon>Streptophyta</taxon>
        <taxon>Embryophyta</taxon>
        <taxon>Tracheophyta</taxon>
        <taxon>Spermatophyta</taxon>
        <taxon>Magnoliopsida</taxon>
        <taxon>Liliopsida</taxon>
        <taxon>Asparagales</taxon>
        <taxon>Orchidaceae</taxon>
        <taxon>Orchidoideae</taxon>
        <taxon>Orchideae</taxon>
        <taxon>Orchidinae</taxon>
        <taxon>Platanthera</taxon>
    </lineage>
</organism>
<evidence type="ECO:0000313" key="12">
    <source>
        <dbReference type="Proteomes" id="UP001418222"/>
    </source>
</evidence>
<dbReference type="EMBL" id="JBBWWQ010000004">
    <property type="protein sequence ID" value="KAK8949520.1"/>
    <property type="molecule type" value="Genomic_DNA"/>
</dbReference>
<keyword evidence="12" id="KW-1185">Reference proteome</keyword>
<dbReference type="PRINTS" id="PR00463">
    <property type="entry name" value="EP450I"/>
</dbReference>
<dbReference type="InterPro" id="IPR036396">
    <property type="entry name" value="Cyt_P450_sf"/>
</dbReference>
<dbReference type="FunFam" id="1.10.630.10:FF:000016">
    <property type="entry name" value="Cytochrome P450 78A5"/>
    <property type="match status" value="1"/>
</dbReference>
<evidence type="ECO:0000256" key="1">
    <source>
        <dbReference type="ARBA" id="ARBA00001971"/>
    </source>
</evidence>
<name>A0AAP0GBI9_9ASPA</name>
<dbReference type="GO" id="GO:0016705">
    <property type="term" value="F:oxidoreductase activity, acting on paired donors, with incorporation or reduction of molecular oxygen"/>
    <property type="evidence" value="ECO:0007669"/>
    <property type="project" value="InterPro"/>
</dbReference>
<dbReference type="PANTHER" id="PTHR47946">
    <property type="entry name" value="CYTOCHROME P450 78A7-RELATED"/>
    <property type="match status" value="1"/>
</dbReference>
<dbReference type="AlphaFoldDB" id="A0AAP0GBI9"/>
<reference evidence="11 12" key="1">
    <citation type="journal article" date="2022" name="Nat. Plants">
        <title>Genomes of leafy and leafless Platanthera orchids illuminate the evolution of mycoheterotrophy.</title>
        <authorList>
            <person name="Li M.H."/>
            <person name="Liu K.W."/>
            <person name="Li Z."/>
            <person name="Lu H.C."/>
            <person name="Ye Q.L."/>
            <person name="Zhang D."/>
            <person name="Wang J.Y."/>
            <person name="Li Y.F."/>
            <person name="Zhong Z.M."/>
            <person name="Liu X."/>
            <person name="Yu X."/>
            <person name="Liu D.K."/>
            <person name="Tu X.D."/>
            <person name="Liu B."/>
            <person name="Hao Y."/>
            <person name="Liao X.Y."/>
            <person name="Jiang Y.T."/>
            <person name="Sun W.H."/>
            <person name="Chen J."/>
            <person name="Chen Y.Q."/>
            <person name="Ai Y."/>
            <person name="Zhai J.W."/>
            <person name="Wu S.S."/>
            <person name="Zhou Z."/>
            <person name="Hsiao Y.Y."/>
            <person name="Wu W.L."/>
            <person name="Chen Y.Y."/>
            <person name="Lin Y.F."/>
            <person name="Hsu J.L."/>
            <person name="Li C.Y."/>
            <person name="Wang Z.W."/>
            <person name="Zhao X."/>
            <person name="Zhong W.Y."/>
            <person name="Ma X.K."/>
            <person name="Ma L."/>
            <person name="Huang J."/>
            <person name="Chen G.Z."/>
            <person name="Huang M.Z."/>
            <person name="Huang L."/>
            <person name="Peng D.H."/>
            <person name="Luo Y.B."/>
            <person name="Zou S.Q."/>
            <person name="Chen S.P."/>
            <person name="Lan S."/>
            <person name="Tsai W.C."/>
            <person name="Van de Peer Y."/>
            <person name="Liu Z.J."/>
        </authorList>
    </citation>
    <scope>NUCLEOTIDE SEQUENCE [LARGE SCALE GENOMIC DNA]</scope>
    <source>
        <strain evidence="11">Lor287</strain>
    </source>
</reference>
<evidence type="ECO:0000313" key="11">
    <source>
        <dbReference type="EMBL" id="KAK8949520.1"/>
    </source>
</evidence>
<keyword evidence="6 8" id="KW-0408">Iron</keyword>